<reference evidence="1 2" key="1">
    <citation type="journal article" date="2022" name="Int. J. Syst. Evol. Microbiol.">
        <title>Miniphocaeibacter halophilus sp. nov., an ammonium-tolerant acetate-producing bacterium isolated from a biogas system.</title>
        <authorList>
            <person name="Schnurer A."/>
            <person name="Singh A."/>
            <person name="Bi S."/>
            <person name="Qiao W."/>
            <person name="Westerholm M."/>
        </authorList>
    </citation>
    <scope>NUCLEOTIDE SEQUENCE [LARGE SCALE GENOMIC DNA]</scope>
    <source>
        <strain evidence="1 2">AMB_01</strain>
    </source>
</reference>
<evidence type="ECO:0000313" key="1">
    <source>
        <dbReference type="EMBL" id="QQK09126.1"/>
    </source>
</evidence>
<evidence type="ECO:0000313" key="2">
    <source>
        <dbReference type="Proteomes" id="UP000595814"/>
    </source>
</evidence>
<protein>
    <submittedName>
        <fullName evidence="1">50S ribosomal protein L11 methyltransferase</fullName>
    </submittedName>
</protein>
<keyword evidence="1" id="KW-0489">Methyltransferase</keyword>
<organism evidence="1 2">
    <name type="scientific">Miniphocaeibacter halophilus</name>
    <dbReference type="NCBI Taxonomy" id="2931922"/>
    <lineage>
        <taxon>Bacteria</taxon>
        <taxon>Bacillati</taxon>
        <taxon>Bacillota</taxon>
        <taxon>Tissierellia</taxon>
        <taxon>Tissierellales</taxon>
        <taxon>Peptoniphilaceae</taxon>
        <taxon>Miniphocaeibacter</taxon>
    </lineage>
</organism>
<keyword evidence="1" id="KW-0689">Ribosomal protein</keyword>
<dbReference type="Proteomes" id="UP000595814">
    <property type="component" value="Chromosome"/>
</dbReference>
<keyword evidence="1" id="KW-0687">Ribonucleoprotein</keyword>
<keyword evidence="1" id="KW-0808">Transferase</keyword>
<dbReference type="EMBL" id="CP066744">
    <property type="protein sequence ID" value="QQK09126.1"/>
    <property type="molecule type" value="Genomic_DNA"/>
</dbReference>
<gene>
    <name evidence="1" type="primary">prmA</name>
    <name evidence="1" type="ORF">JFY71_10155</name>
</gene>
<accession>A0AC61MU77</accession>
<sequence length="186" mass="20442">MIIKPSWEKFTPKEDDIVINIDPGMAFGTGTHESTYLCIEKLQSIDLLNKRVCDVGCGSGILSIVAAKLGSIKVSAIDIDPISVKTTRENSLSNNTDNIISVFEGDLLNTINNKYDIFIANILPNVIVELIPSVEKLINKNGLIITSGIIKEKSDFIISKLKEHNFSIIDTTSKGEWVCILAEYNA</sequence>
<name>A0AC61MU77_9FIRM</name>
<keyword evidence="2" id="KW-1185">Reference proteome</keyword>
<proteinExistence type="predicted"/>